<feature type="compositionally biased region" description="Polar residues" evidence="1">
    <location>
        <begin position="158"/>
        <end position="168"/>
    </location>
</feature>
<evidence type="ECO:0000313" key="4">
    <source>
        <dbReference type="EMBL" id="MBB4677937.1"/>
    </source>
</evidence>
<proteinExistence type="predicted"/>
<comment type="caution">
    <text evidence="4">The sequence shown here is derived from an EMBL/GenBank/DDBJ whole genome shotgun (WGS) entry which is preliminary data.</text>
</comment>
<gene>
    <name evidence="4" type="ORF">HNR67_004055</name>
</gene>
<sequence length="168" mass="16398">MSTPDPEQVLATPVDDKDLGEQLTEAGKGPSKLTIGLAAAALTAVAFAGGLWAATAFGSDSASAAPGQRGGAGGVRPSGAPQAPGGQGPGGARGGAVGTVDRIEGDTLYLKGANGTEVKVKLGTDTTVHLTQPGKVSDLAPGDSVTVTGERAADGSVTARQVTEQPPR</sequence>
<feature type="region of interest" description="Disordered" evidence="1">
    <location>
        <begin position="1"/>
        <end position="28"/>
    </location>
</feature>
<dbReference type="Proteomes" id="UP000533598">
    <property type="component" value="Unassembled WGS sequence"/>
</dbReference>
<dbReference type="RefSeq" id="WP_185003821.1">
    <property type="nucleotide sequence ID" value="NZ_BAAAUI010000080.1"/>
</dbReference>
<accession>A0A7W7CB63</accession>
<organism evidence="4 5">
    <name type="scientific">Crossiella cryophila</name>
    <dbReference type="NCBI Taxonomy" id="43355"/>
    <lineage>
        <taxon>Bacteria</taxon>
        <taxon>Bacillati</taxon>
        <taxon>Actinomycetota</taxon>
        <taxon>Actinomycetes</taxon>
        <taxon>Pseudonocardiales</taxon>
        <taxon>Pseudonocardiaceae</taxon>
        <taxon>Crossiella</taxon>
    </lineage>
</organism>
<keyword evidence="5" id="KW-1185">Reference proteome</keyword>
<feature type="compositionally biased region" description="Gly residues" evidence="1">
    <location>
        <begin position="85"/>
        <end position="97"/>
    </location>
</feature>
<protein>
    <recommendedName>
        <fullName evidence="3">DUF5666 domain-containing protein</fullName>
    </recommendedName>
</protein>
<evidence type="ECO:0000313" key="5">
    <source>
        <dbReference type="Proteomes" id="UP000533598"/>
    </source>
</evidence>
<keyword evidence="2" id="KW-0472">Membrane</keyword>
<feature type="region of interest" description="Disordered" evidence="1">
    <location>
        <begin position="60"/>
        <end position="99"/>
    </location>
</feature>
<reference evidence="4 5" key="1">
    <citation type="submission" date="2020-08" db="EMBL/GenBank/DDBJ databases">
        <title>Sequencing the genomes of 1000 actinobacteria strains.</title>
        <authorList>
            <person name="Klenk H.-P."/>
        </authorList>
    </citation>
    <scope>NUCLEOTIDE SEQUENCE [LARGE SCALE GENOMIC DNA]</scope>
    <source>
        <strain evidence="4 5">DSM 44230</strain>
    </source>
</reference>
<evidence type="ECO:0000256" key="1">
    <source>
        <dbReference type="SAM" id="MobiDB-lite"/>
    </source>
</evidence>
<feature type="domain" description="DUF5666" evidence="3">
    <location>
        <begin position="98"/>
        <end position="162"/>
    </location>
</feature>
<name>A0A7W7CB63_9PSEU</name>
<dbReference type="EMBL" id="JACHMH010000001">
    <property type="protein sequence ID" value="MBB4677937.1"/>
    <property type="molecule type" value="Genomic_DNA"/>
</dbReference>
<keyword evidence="2" id="KW-0812">Transmembrane</keyword>
<evidence type="ECO:0000259" key="3">
    <source>
        <dbReference type="Pfam" id="PF18914"/>
    </source>
</evidence>
<feature type="transmembrane region" description="Helical" evidence="2">
    <location>
        <begin position="33"/>
        <end position="54"/>
    </location>
</feature>
<keyword evidence="2" id="KW-1133">Transmembrane helix</keyword>
<dbReference type="Pfam" id="PF18914">
    <property type="entry name" value="DUF5666"/>
    <property type="match status" value="1"/>
</dbReference>
<dbReference type="InterPro" id="IPR043724">
    <property type="entry name" value="DUF5666"/>
</dbReference>
<feature type="region of interest" description="Disordered" evidence="1">
    <location>
        <begin position="131"/>
        <end position="168"/>
    </location>
</feature>
<evidence type="ECO:0000256" key="2">
    <source>
        <dbReference type="SAM" id="Phobius"/>
    </source>
</evidence>
<dbReference type="AlphaFoldDB" id="A0A7W7CB63"/>